<dbReference type="InterPro" id="IPR023213">
    <property type="entry name" value="CAT-like_dom_sf"/>
</dbReference>
<dbReference type="Gene3D" id="3.30.559.30">
    <property type="entry name" value="Nonribosomal peptide synthetase, condensation domain"/>
    <property type="match status" value="1"/>
</dbReference>
<evidence type="ECO:0000256" key="4">
    <source>
        <dbReference type="ARBA" id="ARBA00006558"/>
    </source>
</evidence>
<dbReference type="PANTHER" id="PTHR28037:SF1">
    <property type="entry name" value="ALCOHOL O-ACETYLTRANSFERASE 1-RELATED"/>
    <property type="match status" value="1"/>
</dbReference>
<evidence type="ECO:0000256" key="2">
    <source>
        <dbReference type="ARBA" id="ARBA00000625"/>
    </source>
</evidence>
<evidence type="ECO:0000256" key="7">
    <source>
        <dbReference type="ARBA" id="ARBA00022679"/>
    </source>
</evidence>
<evidence type="ECO:0000313" key="14">
    <source>
        <dbReference type="EMBL" id="ELS50351.1"/>
    </source>
</evidence>
<feature type="region of interest" description="Disordered" evidence="12">
    <location>
        <begin position="409"/>
        <end position="429"/>
    </location>
</feature>
<comment type="catalytic activity">
    <reaction evidence="3">
        <text>2 a mycocerosyl-[mycocerosic acid synthase] + a phthiodiolone = a dimycocerosyl phthiodiolone + 2 holo-[mycocerosic acid synthase].</text>
        <dbReference type="EC" id="2.3.1.282"/>
    </reaction>
</comment>
<dbReference type="InterPro" id="IPR031641">
    <property type="entry name" value="PapA_C"/>
</dbReference>
<organism evidence="14 15">
    <name type="scientific">Streptomyces viridochromogenes Tue57</name>
    <dbReference type="NCBI Taxonomy" id="1160705"/>
    <lineage>
        <taxon>Bacteria</taxon>
        <taxon>Bacillati</taxon>
        <taxon>Actinomycetota</taxon>
        <taxon>Actinomycetes</taxon>
        <taxon>Kitasatosporales</taxon>
        <taxon>Streptomycetaceae</taxon>
        <taxon>Streptomyces</taxon>
    </lineage>
</organism>
<reference evidence="14 15" key="1">
    <citation type="journal article" date="2013" name="Genome Announc.">
        <title>Draft Genome Sequence of Streptomyces viridochromogenes Strain Tu57, Producer of Avilamycin.</title>
        <authorList>
            <person name="Gruning B.A."/>
            <person name="Erxleben A."/>
            <person name="Hahnlein A."/>
            <person name="Gunther S."/>
        </authorList>
    </citation>
    <scope>NUCLEOTIDE SEQUENCE [LARGE SCALE GENOMIC DNA]</scope>
    <source>
        <strain evidence="14 15">Tue57</strain>
    </source>
</reference>
<evidence type="ECO:0000256" key="11">
    <source>
        <dbReference type="ARBA" id="ARBA00033407"/>
    </source>
</evidence>
<evidence type="ECO:0000313" key="15">
    <source>
        <dbReference type="Proteomes" id="UP000011205"/>
    </source>
</evidence>
<dbReference type="SUPFAM" id="SSF52777">
    <property type="entry name" value="CoA-dependent acyltransferases"/>
    <property type="match status" value="2"/>
</dbReference>
<dbReference type="AlphaFoldDB" id="L8NYH6"/>
<evidence type="ECO:0000256" key="12">
    <source>
        <dbReference type="SAM" id="MobiDB-lite"/>
    </source>
</evidence>
<dbReference type="Pfam" id="PF16911">
    <property type="entry name" value="PapA_C"/>
    <property type="match status" value="1"/>
</dbReference>
<dbReference type="PANTHER" id="PTHR28037">
    <property type="entry name" value="ALCOHOL O-ACETYLTRANSFERASE 1-RELATED"/>
    <property type="match status" value="1"/>
</dbReference>
<gene>
    <name evidence="14" type="ORF">STVIR_8725</name>
</gene>
<proteinExistence type="inferred from homology"/>
<dbReference type="InterPro" id="IPR052058">
    <property type="entry name" value="Alcohol_O-acetyltransferase"/>
</dbReference>
<keyword evidence="8" id="KW-0012">Acyltransferase</keyword>
<name>L8NYH6_STRVR</name>
<sequence length="429" mass="44903">MLTPVEAGLARIGTPGVCGVTVRGRLDTDALARAVDLLCSWHPVLAGRITATADGLRLTAAPNHSPGPREVTGDACDLDAPFTLDEPLLRVTVAHRPDGTHLLAFAVHHAVSDGMSALTAMSRLWQTYTALVTGGRPTPPPADAGLPRSTEELLADRYPPHDTDAWLARQVAAAAGQPAPVQLPVSTALAGRGSPHGAHLHSTELTGADVVRLYRRAREENTTPAALMCALVMLAARARLAPEPGPLPLALGCTVDLRSRLVPPIPRHRMVQASSLVPVTAPVDTSDTLGAVARTVAGRLASALAGASAERQLMVASRMLSGAASLPFTAMLSNLAICPLRLSPPPDTAVSRLFAYAPPPGPGPTLFITRTRETMGLHLATPRSWFDDAQAAGLAQALTGRLAMALVPHMSRDPAGPTPARRRRAKEIP</sequence>
<comment type="caution">
    <text evidence="14">The sequence shown here is derived from an EMBL/GenBank/DDBJ whole genome shotgun (WGS) entry which is preliminary data.</text>
</comment>
<protein>
    <recommendedName>
        <fullName evidence="6">Phthiocerol/phthiodiolone dimycocerosyl transferase</fullName>
        <ecNumber evidence="5">2.3.1.282</ecNumber>
    </recommendedName>
    <alternativeName>
        <fullName evidence="11">Acyltransferase PapA5</fullName>
    </alternativeName>
    <alternativeName>
        <fullName evidence="9">Phthiocerol/phthiodiolone O-acyltransferase</fullName>
    </alternativeName>
    <alternativeName>
        <fullName evidence="10">Polyketide synthase-associated protein A5</fullName>
    </alternativeName>
</protein>
<dbReference type="GO" id="GO:0016746">
    <property type="term" value="F:acyltransferase activity"/>
    <property type="evidence" value="ECO:0007669"/>
    <property type="project" value="UniProtKB-KW"/>
</dbReference>
<evidence type="ECO:0000259" key="13">
    <source>
        <dbReference type="Pfam" id="PF16911"/>
    </source>
</evidence>
<comment type="similarity">
    <text evidence="4">Belongs to the acyltransferase PapA5 family.</text>
</comment>
<comment type="catalytic activity">
    <reaction evidence="1">
        <text>2 a mycocerosyl-[mycocerosic acid synthase] + a phthiocerol = a dimycocerosyl phthiocerol + 2 holo-[mycocerosic acid synthase].</text>
        <dbReference type="EC" id="2.3.1.282"/>
    </reaction>
</comment>
<evidence type="ECO:0000256" key="8">
    <source>
        <dbReference type="ARBA" id="ARBA00023315"/>
    </source>
</evidence>
<evidence type="ECO:0000256" key="9">
    <source>
        <dbReference type="ARBA" id="ARBA00030465"/>
    </source>
</evidence>
<evidence type="ECO:0000256" key="6">
    <source>
        <dbReference type="ARBA" id="ARBA00013449"/>
    </source>
</evidence>
<evidence type="ECO:0000256" key="1">
    <source>
        <dbReference type="ARBA" id="ARBA00000026"/>
    </source>
</evidence>
<dbReference type="Gene3D" id="3.30.559.10">
    <property type="entry name" value="Chloramphenicol acetyltransferase-like domain"/>
    <property type="match status" value="1"/>
</dbReference>
<dbReference type="EMBL" id="AMLP01000285">
    <property type="protein sequence ID" value="ELS50351.1"/>
    <property type="molecule type" value="Genomic_DNA"/>
</dbReference>
<keyword evidence="7" id="KW-0808">Transferase</keyword>
<evidence type="ECO:0000256" key="3">
    <source>
        <dbReference type="ARBA" id="ARBA00001907"/>
    </source>
</evidence>
<comment type="catalytic activity">
    <reaction evidence="2">
        <text>2 a mycocerosyl-[mycocerosic acid synthase] + a phenolphthiocerol = a dimycocerosyl phenolphthiocerol + 2 holo-[mycocerosic acid synthase].</text>
        <dbReference type="EC" id="2.3.1.282"/>
    </reaction>
</comment>
<feature type="domain" description="Phthiocerol/phthiodiolone dimycocerosyl transferase C-terminal" evidence="13">
    <location>
        <begin position="197"/>
        <end position="339"/>
    </location>
</feature>
<dbReference type="PATRIC" id="fig|1160705.3.peg.8622"/>
<dbReference type="EC" id="2.3.1.282" evidence="5"/>
<dbReference type="Proteomes" id="UP000011205">
    <property type="component" value="Unassembled WGS sequence"/>
</dbReference>
<evidence type="ECO:0000256" key="10">
    <source>
        <dbReference type="ARBA" id="ARBA00032317"/>
    </source>
</evidence>
<accession>L8NYH6</accession>
<feature type="compositionally biased region" description="Basic residues" evidence="12">
    <location>
        <begin position="420"/>
        <end position="429"/>
    </location>
</feature>
<evidence type="ECO:0000256" key="5">
    <source>
        <dbReference type="ARBA" id="ARBA00012866"/>
    </source>
</evidence>